<dbReference type="SUPFAM" id="SSF48576">
    <property type="entry name" value="Terpenoid synthases"/>
    <property type="match status" value="1"/>
</dbReference>
<gene>
    <name evidence="7" type="ORF">AAE3_LOCUS4435</name>
</gene>
<dbReference type="PANTHER" id="PTHR35201:SF4">
    <property type="entry name" value="BETA-PINACENE SYNTHASE-RELATED"/>
    <property type="match status" value="1"/>
</dbReference>
<evidence type="ECO:0000256" key="4">
    <source>
        <dbReference type="ARBA" id="ARBA00022842"/>
    </source>
</evidence>
<evidence type="ECO:0000256" key="6">
    <source>
        <dbReference type="RuleBase" id="RU366034"/>
    </source>
</evidence>
<dbReference type="GO" id="GO:0010333">
    <property type="term" value="F:terpene synthase activity"/>
    <property type="evidence" value="ECO:0007669"/>
    <property type="project" value="InterPro"/>
</dbReference>
<dbReference type="Gene3D" id="1.10.600.10">
    <property type="entry name" value="Farnesyl Diphosphate Synthase"/>
    <property type="match status" value="1"/>
</dbReference>
<dbReference type="EMBL" id="CACVBS010000035">
    <property type="protein sequence ID" value="CAA7262204.1"/>
    <property type="molecule type" value="Genomic_DNA"/>
</dbReference>
<dbReference type="InterPro" id="IPR034686">
    <property type="entry name" value="Terpene_cyclase-like_2"/>
</dbReference>
<evidence type="ECO:0000256" key="5">
    <source>
        <dbReference type="ARBA" id="ARBA00023239"/>
    </source>
</evidence>
<keyword evidence="8" id="KW-1185">Reference proteome</keyword>
<keyword evidence="5 6" id="KW-0456">Lyase</keyword>
<evidence type="ECO:0000313" key="7">
    <source>
        <dbReference type="EMBL" id="CAA7262204.1"/>
    </source>
</evidence>
<dbReference type="PANTHER" id="PTHR35201">
    <property type="entry name" value="TERPENE SYNTHASE"/>
    <property type="match status" value="1"/>
</dbReference>
<dbReference type="SFLD" id="SFLDS00005">
    <property type="entry name" value="Isoprenoid_Synthase_Type_I"/>
    <property type="match status" value="1"/>
</dbReference>
<protein>
    <recommendedName>
        <fullName evidence="6">Terpene synthase</fullName>
        <ecNumber evidence="6">4.2.3.-</ecNumber>
    </recommendedName>
</protein>
<name>A0A8S0W4L3_CYCAE</name>
<dbReference type="OrthoDB" id="6486656at2759"/>
<sequence length="353" mass="40511">MSEQQYTLPDLLQNWPWNRHLSPYYEEAKRESSAWVESFKPFDQDGQRAFDAYLLASLTYSHGSREFVRLGCDLMNFYFVYDEYTDVSDSAVADRLANIVIDAMRNPENSSQSGDHLLGKMTKHFWTRALAMAPAGSPCFEHFITTSETYLRAVTQEAEDRANKRVRKVDDYLRLRRDTCGARPTLALIEFGLNLPNEVVRHPSLVALTEAAVDLIILVNDMHSYVRELSCGHENHNLITAIMLEHRLNRQDAFHWLGSHCSRVVDQFLSDLDELPSWGEPTDSGVRDYINGLGQWVRGNDDWSTESKRYYGEDGETIRQERLVTTRSGESNYIKFGQVGVQDSVRIQPIEAN</sequence>
<dbReference type="EC" id="4.2.3.-" evidence="6"/>
<accession>A0A8S0W4L3</accession>
<dbReference type="GO" id="GO:0008299">
    <property type="term" value="P:isoprenoid biosynthetic process"/>
    <property type="evidence" value="ECO:0007669"/>
    <property type="project" value="UniProtKB-ARBA"/>
</dbReference>
<evidence type="ECO:0000313" key="8">
    <source>
        <dbReference type="Proteomes" id="UP000467700"/>
    </source>
</evidence>
<dbReference type="Proteomes" id="UP000467700">
    <property type="component" value="Unassembled WGS sequence"/>
</dbReference>
<evidence type="ECO:0000256" key="1">
    <source>
        <dbReference type="ARBA" id="ARBA00001946"/>
    </source>
</evidence>
<dbReference type="Pfam" id="PF19086">
    <property type="entry name" value="Terpene_syn_C_2"/>
    <property type="match status" value="1"/>
</dbReference>
<organism evidence="7 8">
    <name type="scientific">Cyclocybe aegerita</name>
    <name type="common">Black poplar mushroom</name>
    <name type="synonym">Agrocybe aegerita</name>
    <dbReference type="NCBI Taxonomy" id="1973307"/>
    <lineage>
        <taxon>Eukaryota</taxon>
        <taxon>Fungi</taxon>
        <taxon>Dikarya</taxon>
        <taxon>Basidiomycota</taxon>
        <taxon>Agaricomycotina</taxon>
        <taxon>Agaricomycetes</taxon>
        <taxon>Agaricomycetidae</taxon>
        <taxon>Agaricales</taxon>
        <taxon>Agaricineae</taxon>
        <taxon>Bolbitiaceae</taxon>
        <taxon>Cyclocybe</taxon>
    </lineage>
</organism>
<proteinExistence type="inferred from homology"/>
<dbReference type="InterPro" id="IPR008949">
    <property type="entry name" value="Isoprenoid_synthase_dom_sf"/>
</dbReference>
<dbReference type="SFLD" id="SFLDG01020">
    <property type="entry name" value="Terpene_Cyclase_Like_2"/>
    <property type="match status" value="1"/>
</dbReference>
<evidence type="ECO:0000256" key="3">
    <source>
        <dbReference type="ARBA" id="ARBA00022723"/>
    </source>
</evidence>
<comment type="similarity">
    <text evidence="2 6">Belongs to the terpene synthase family.</text>
</comment>
<dbReference type="GO" id="GO:0046872">
    <property type="term" value="F:metal ion binding"/>
    <property type="evidence" value="ECO:0007669"/>
    <property type="project" value="UniProtKB-KW"/>
</dbReference>
<dbReference type="SMR" id="A0A8S0W4L3"/>
<dbReference type="AlphaFoldDB" id="A0A8S0W4L3"/>
<keyword evidence="3 6" id="KW-0479">Metal-binding</keyword>
<comment type="caution">
    <text evidence="7">The sequence shown here is derived from an EMBL/GenBank/DDBJ whole genome shotgun (WGS) entry which is preliminary data.</text>
</comment>
<comment type="cofactor">
    <cofactor evidence="1 6">
        <name>Mg(2+)</name>
        <dbReference type="ChEBI" id="CHEBI:18420"/>
    </cofactor>
</comment>
<evidence type="ECO:0000256" key="2">
    <source>
        <dbReference type="ARBA" id="ARBA00006333"/>
    </source>
</evidence>
<reference evidence="7 8" key="1">
    <citation type="submission" date="2020-01" db="EMBL/GenBank/DDBJ databases">
        <authorList>
            <person name="Gupta K D."/>
        </authorList>
    </citation>
    <scope>NUCLEOTIDE SEQUENCE [LARGE SCALE GENOMIC DNA]</scope>
</reference>
<keyword evidence="4 6" id="KW-0460">Magnesium</keyword>